<dbReference type="AlphaFoldDB" id="A0AAV4TCQ7"/>
<organism evidence="1 2">
    <name type="scientific">Caerostris extrusa</name>
    <name type="common">Bark spider</name>
    <name type="synonym">Caerostris bankana</name>
    <dbReference type="NCBI Taxonomy" id="172846"/>
    <lineage>
        <taxon>Eukaryota</taxon>
        <taxon>Metazoa</taxon>
        <taxon>Ecdysozoa</taxon>
        <taxon>Arthropoda</taxon>
        <taxon>Chelicerata</taxon>
        <taxon>Arachnida</taxon>
        <taxon>Araneae</taxon>
        <taxon>Araneomorphae</taxon>
        <taxon>Entelegynae</taxon>
        <taxon>Araneoidea</taxon>
        <taxon>Araneidae</taxon>
        <taxon>Caerostris</taxon>
    </lineage>
</organism>
<reference evidence="1 2" key="1">
    <citation type="submission" date="2021-06" db="EMBL/GenBank/DDBJ databases">
        <title>Caerostris extrusa draft genome.</title>
        <authorList>
            <person name="Kono N."/>
            <person name="Arakawa K."/>
        </authorList>
    </citation>
    <scope>NUCLEOTIDE SEQUENCE [LARGE SCALE GENOMIC DNA]</scope>
</reference>
<evidence type="ECO:0000313" key="2">
    <source>
        <dbReference type="Proteomes" id="UP001054945"/>
    </source>
</evidence>
<proteinExistence type="predicted"/>
<sequence>MRRSCPRMNGMLSVDDEGMVWEDAMNVPYAGPLSSLAGSFVGFSDV</sequence>
<evidence type="ECO:0000313" key="1">
    <source>
        <dbReference type="EMBL" id="GIY43900.1"/>
    </source>
</evidence>
<gene>
    <name evidence="1" type="ORF">CEXT_378521</name>
</gene>
<dbReference type="EMBL" id="BPLR01011054">
    <property type="protein sequence ID" value="GIY43900.1"/>
    <property type="molecule type" value="Genomic_DNA"/>
</dbReference>
<accession>A0AAV4TCQ7</accession>
<name>A0AAV4TCQ7_CAEEX</name>
<dbReference type="Proteomes" id="UP001054945">
    <property type="component" value="Unassembled WGS sequence"/>
</dbReference>
<keyword evidence="2" id="KW-1185">Reference proteome</keyword>
<comment type="caution">
    <text evidence="1">The sequence shown here is derived from an EMBL/GenBank/DDBJ whole genome shotgun (WGS) entry which is preliminary data.</text>
</comment>
<feature type="non-terminal residue" evidence="1">
    <location>
        <position position="46"/>
    </location>
</feature>
<protein>
    <submittedName>
        <fullName evidence="1">Uncharacterized protein</fullName>
    </submittedName>
</protein>